<keyword evidence="4" id="KW-0444">Lipid biosynthesis</keyword>
<keyword evidence="8 16" id="KW-1133">Transmembrane helix</keyword>
<feature type="transmembrane region" description="Helical" evidence="16">
    <location>
        <begin position="515"/>
        <end position="533"/>
    </location>
</feature>
<keyword evidence="5 16" id="KW-0812">Transmembrane</keyword>
<dbReference type="GO" id="GO:0005637">
    <property type="term" value="C:nuclear inner membrane"/>
    <property type="evidence" value="ECO:0007669"/>
    <property type="project" value="TreeGrafter"/>
</dbReference>
<evidence type="ECO:0008006" key="18">
    <source>
        <dbReference type="Google" id="ProtNLM"/>
    </source>
</evidence>
<dbReference type="GO" id="GO:0006695">
    <property type="term" value="P:cholesterol biosynthetic process"/>
    <property type="evidence" value="ECO:0007669"/>
    <property type="project" value="UniProtKB-UniPathway"/>
</dbReference>
<comment type="subcellular location">
    <subcellularLocation>
        <location evidence="1">Membrane</location>
        <topology evidence="1">Multi-pass membrane protein</topology>
    </subcellularLocation>
</comment>
<dbReference type="OrthoDB" id="5326588at2759"/>
<dbReference type="Gene3D" id="1.20.120.1630">
    <property type="match status" value="1"/>
</dbReference>
<proteinExistence type="inferred from homology"/>
<gene>
    <name evidence="17" type="ORF">OCBIM_22003728mg</name>
</gene>
<comment type="pathway">
    <text evidence="2">Steroid biosynthesis; cholesterol biosynthesis.</text>
</comment>
<feature type="transmembrane region" description="Helical" evidence="16">
    <location>
        <begin position="363"/>
        <end position="380"/>
    </location>
</feature>
<evidence type="ECO:0000256" key="13">
    <source>
        <dbReference type="ARBA" id="ARBA00023166"/>
    </source>
</evidence>
<protein>
    <recommendedName>
        <fullName evidence="18">Steroid 5-alpha reductase C-terminal domain-containing protein</fullName>
    </recommendedName>
</protein>
<keyword evidence="11" id="KW-0443">Lipid metabolism</keyword>
<evidence type="ECO:0000313" key="17">
    <source>
        <dbReference type="EMBL" id="KOF69983.1"/>
    </source>
</evidence>
<dbReference type="EMBL" id="KQ425076">
    <property type="protein sequence ID" value="KOF69983.1"/>
    <property type="molecule type" value="Genomic_DNA"/>
</dbReference>
<sequence>MDIVVKAVNLLLFHHQFKQFLLDTEAEYGDLAYFYDVCWFSRGSILQRVLALHKEVAIFLESKRVDSLHFRDPDWLATLALIVDIVTRLNKLNLQLQGVTVSLRSAHSLHRRLYLDQSEEAISKLFGIDQSERSPPTAGTRHSTAQSCILPGYLQLILLIPKMAKSKKDARSRSRRRSTSRSRSRSRTRTAAKKSASATTTPVQRKTSSQTVAKSPPKTDPIRISSRIAAKEEKKLFVEKLETVQIKQISETKTIPDVKIEDEKKIRKTPKKHIGSVLGALSFIILFPLATFYLVLLCHKYQCSITSLPKIPKNWKYYFDPYSASIVVGWFLLQSVLAIIPVGRKVTGQPLPSGGRLTYRCNGFFALVVVLAMLGLALYLELPITFVYDKLFSIVITSAILAFILSIVFYIKSRYASPTAIAASGNTGNVIHDFFMGHELNPRIGPLDMKILNFRMSFLTWLMMDMCLVLKASQDDGGISPSIAIVTIFQLIYIADMLWFEETLLVSMDILHDGYGFMAVFGNMVWIPYVYCIQGLYLVRHKVLLPYYILALIAVLNFVGYVIYRGSTSQKYEFRKDPFQLSMAHLESIPSISGKRLLVSGWWKLCRKPNYLGDIIMSVAWSLTCGFGSIVPYFYPIICITFLILRERRDYNLCKKKHGISWDHYCNAVKYRIFPYIY</sequence>
<dbReference type="FunFam" id="1.20.120.1630:FF:000013">
    <property type="entry name" value="Lamin-B receptor-like Protein"/>
    <property type="match status" value="1"/>
</dbReference>
<feature type="transmembrane region" description="Helical" evidence="16">
    <location>
        <begin position="274"/>
        <end position="296"/>
    </location>
</feature>
<dbReference type="STRING" id="37653.A0A0L8FZ69"/>
<feature type="transmembrane region" description="Helical" evidence="16">
    <location>
        <begin position="392"/>
        <end position="411"/>
    </location>
</feature>
<evidence type="ECO:0000256" key="7">
    <source>
        <dbReference type="ARBA" id="ARBA00022955"/>
    </source>
</evidence>
<dbReference type="InterPro" id="IPR018083">
    <property type="entry name" value="Sterol_reductase_CS"/>
</dbReference>
<feature type="transmembrane region" description="Helical" evidence="16">
    <location>
        <begin position="477"/>
        <end position="495"/>
    </location>
</feature>
<evidence type="ECO:0000256" key="8">
    <source>
        <dbReference type="ARBA" id="ARBA00022989"/>
    </source>
</evidence>
<dbReference type="UniPathway" id="UPA00063"/>
<evidence type="ECO:0000256" key="9">
    <source>
        <dbReference type="ARBA" id="ARBA00023002"/>
    </source>
</evidence>
<name>A0A0L8FZ69_OCTBM</name>
<feature type="region of interest" description="Disordered" evidence="15">
    <location>
        <begin position="164"/>
        <end position="225"/>
    </location>
</feature>
<evidence type="ECO:0000256" key="10">
    <source>
        <dbReference type="ARBA" id="ARBA00023011"/>
    </source>
</evidence>
<evidence type="ECO:0000256" key="11">
    <source>
        <dbReference type="ARBA" id="ARBA00023098"/>
    </source>
</evidence>
<dbReference type="PANTHER" id="PTHR21257:SF52">
    <property type="entry name" value="DELTA(14)-STEROL REDUCTASE TM7SF2"/>
    <property type="match status" value="1"/>
</dbReference>
<keyword evidence="13" id="KW-1207">Sterol metabolism</keyword>
<reference evidence="17" key="1">
    <citation type="submission" date="2015-07" db="EMBL/GenBank/DDBJ databases">
        <title>MeaNS - Measles Nucleotide Surveillance Program.</title>
        <authorList>
            <person name="Tran T."/>
            <person name="Druce J."/>
        </authorList>
    </citation>
    <scope>NUCLEOTIDE SEQUENCE</scope>
    <source>
        <strain evidence="17">UCB-OBI-ISO-001</strain>
        <tissue evidence="17">Gonad</tissue>
    </source>
</reference>
<feature type="transmembrane region" description="Helical" evidence="16">
    <location>
        <begin position="545"/>
        <end position="564"/>
    </location>
</feature>
<evidence type="ECO:0000256" key="14">
    <source>
        <dbReference type="ARBA" id="ARBA00023221"/>
    </source>
</evidence>
<dbReference type="InterPro" id="IPR001171">
    <property type="entry name" value="ERG24_DHCR-like"/>
</dbReference>
<dbReference type="GO" id="GO:0050613">
    <property type="term" value="F:Delta14-sterol reductase activity"/>
    <property type="evidence" value="ECO:0007669"/>
    <property type="project" value="TreeGrafter"/>
</dbReference>
<keyword evidence="9" id="KW-0560">Oxidoreductase</keyword>
<dbReference type="AlphaFoldDB" id="A0A0L8FZ69"/>
<keyword evidence="6" id="KW-0153">Cholesterol metabolism</keyword>
<dbReference type="GO" id="GO:0005789">
    <property type="term" value="C:endoplasmic reticulum membrane"/>
    <property type="evidence" value="ECO:0007669"/>
    <property type="project" value="TreeGrafter"/>
</dbReference>
<accession>A0A0L8FZ69</accession>
<dbReference type="Pfam" id="PF01222">
    <property type="entry name" value="ERG4_ERG24"/>
    <property type="match status" value="1"/>
</dbReference>
<keyword evidence="6" id="KW-0152">Cholesterol biosynthesis</keyword>
<keyword evidence="7" id="KW-0752">Steroid biosynthesis</keyword>
<feature type="compositionally biased region" description="Polar residues" evidence="15">
    <location>
        <begin position="202"/>
        <end position="213"/>
    </location>
</feature>
<feature type="transmembrane region" description="Helical" evidence="16">
    <location>
        <begin position="619"/>
        <end position="645"/>
    </location>
</feature>
<evidence type="ECO:0000256" key="3">
    <source>
        <dbReference type="ARBA" id="ARBA00005402"/>
    </source>
</evidence>
<organism evidence="17">
    <name type="scientific">Octopus bimaculoides</name>
    <name type="common">California two-spotted octopus</name>
    <dbReference type="NCBI Taxonomy" id="37653"/>
    <lineage>
        <taxon>Eukaryota</taxon>
        <taxon>Metazoa</taxon>
        <taxon>Spiralia</taxon>
        <taxon>Lophotrochozoa</taxon>
        <taxon>Mollusca</taxon>
        <taxon>Cephalopoda</taxon>
        <taxon>Coleoidea</taxon>
        <taxon>Octopodiformes</taxon>
        <taxon>Octopoda</taxon>
        <taxon>Incirrata</taxon>
        <taxon>Octopodidae</taxon>
        <taxon>Octopus</taxon>
    </lineage>
</organism>
<keyword evidence="10" id="KW-0756">Sterol biosynthesis</keyword>
<comment type="similarity">
    <text evidence="3">Belongs to the ERG4/ERG24 family.</text>
</comment>
<evidence type="ECO:0000256" key="2">
    <source>
        <dbReference type="ARBA" id="ARBA00004770"/>
    </source>
</evidence>
<feature type="transmembrane region" description="Helical" evidence="16">
    <location>
        <begin position="317"/>
        <end position="343"/>
    </location>
</feature>
<evidence type="ECO:0000256" key="1">
    <source>
        <dbReference type="ARBA" id="ARBA00004141"/>
    </source>
</evidence>
<dbReference type="PROSITE" id="PS01017">
    <property type="entry name" value="STEROL_REDUCT_1"/>
    <property type="match status" value="1"/>
</dbReference>
<feature type="compositionally biased region" description="Basic residues" evidence="15">
    <location>
        <begin position="173"/>
        <end position="192"/>
    </location>
</feature>
<keyword evidence="12 16" id="KW-0472">Membrane</keyword>
<evidence type="ECO:0000256" key="6">
    <source>
        <dbReference type="ARBA" id="ARBA00022778"/>
    </source>
</evidence>
<evidence type="ECO:0000256" key="12">
    <source>
        <dbReference type="ARBA" id="ARBA00023136"/>
    </source>
</evidence>
<dbReference type="PANTHER" id="PTHR21257">
    <property type="entry name" value="DELTA(14)-STEROL REDUCTASE"/>
    <property type="match status" value="1"/>
</dbReference>
<evidence type="ECO:0000256" key="5">
    <source>
        <dbReference type="ARBA" id="ARBA00022692"/>
    </source>
</evidence>
<evidence type="ECO:0000256" key="15">
    <source>
        <dbReference type="SAM" id="MobiDB-lite"/>
    </source>
</evidence>
<evidence type="ECO:0000256" key="16">
    <source>
        <dbReference type="SAM" id="Phobius"/>
    </source>
</evidence>
<evidence type="ECO:0000256" key="4">
    <source>
        <dbReference type="ARBA" id="ARBA00022516"/>
    </source>
</evidence>
<keyword evidence="14" id="KW-0753">Steroid metabolism</keyword>